<dbReference type="EMBL" id="BLKM01009790">
    <property type="protein sequence ID" value="GFG28154.1"/>
    <property type="molecule type" value="Genomic_DNA"/>
</dbReference>
<keyword evidence="2" id="KW-1185">Reference proteome</keyword>
<evidence type="ECO:0000313" key="1">
    <source>
        <dbReference type="EMBL" id="GFG28154.1"/>
    </source>
</evidence>
<accession>A0A6L2P7K9</accession>
<proteinExistence type="predicted"/>
<organism evidence="1 2">
    <name type="scientific">Coptotermes formosanus</name>
    <name type="common">Formosan subterranean termite</name>
    <dbReference type="NCBI Taxonomy" id="36987"/>
    <lineage>
        <taxon>Eukaryota</taxon>
        <taxon>Metazoa</taxon>
        <taxon>Ecdysozoa</taxon>
        <taxon>Arthropoda</taxon>
        <taxon>Hexapoda</taxon>
        <taxon>Insecta</taxon>
        <taxon>Pterygota</taxon>
        <taxon>Neoptera</taxon>
        <taxon>Polyneoptera</taxon>
        <taxon>Dictyoptera</taxon>
        <taxon>Blattodea</taxon>
        <taxon>Blattoidea</taxon>
        <taxon>Termitoidae</taxon>
        <taxon>Rhinotermitidae</taxon>
        <taxon>Coptotermes</taxon>
    </lineage>
</organism>
<gene>
    <name evidence="1" type="ORF">Cfor_08248</name>
</gene>
<dbReference type="PANTHER" id="PTHR21398:SF22">
    <property type="entry name" value="IP12060P-RELATED"/>
    <property type="match status" value="1"/>
</dbReference>
<dbReference type="Proteomes" id="UP000502823">
    <property type="component" value="Unassembled WGS sequence"/>
</dbReference>
<dbReference type="AlphaFoldDB" id="A0A6L2P7K9"/>
<dbReference type="InParanoid" id="A0A6L2P7K9"/>
<dbReference type="OrthoDB" id="6340174at2759"/>
<name>A0A6L2P7K9_COPFO</name>
<dbReference type="SMART" id="SM00718">
    <property type="entry name" value="DM4_12"/>
    <property type="match status" value="1"/>
</dbReference>
<evidence type="ECO:0000313" key="2">
    <source>
        <dbReference type="Proteomes" id="UP000502823"/>
    </source>
</evidence>
<sequence length="150" mass="16990">MGLYLALAVPLEDDSYTVSVSWNFEANYPLPSNYTELILPFVLASGSRSERQFNRRNAYEIVERRFASYGLKGRQCLLRTICETAESPLRHNGLVGDILHIIFTPSSSADENLHPAYRTAEKRGRRGQNCRSFYPKCPLGLLDMIAPFAE</sequence>
<comment type="caution">
    <text evidence="1">The sequence shown here is derived from an EMBL/GenBank/DDBJ whole genome shotgun (WGS) entry which is preliminary data.</text>
</comment>
<reference evidence="2" key="1">
    <citation type="submission" date="2020-01" db="EMBL/GenBank/DDBJ databases">
        <title>Draft genome sequence of the Termite Coptotermes fromosanus.</title>
        <authorList>
            <person name="Itakura S."/>
            <person name="Yosikawa Y."/>
            <person name="Umezawa K."/>
        </authorList>
    </citation>
    <scope>NUCLEOTIDE SEQUENCE [LARGE SCALE GENOMIC DNA]</scope>
</reference>
<dbReference type="Pfam" id="PF07841">
    <property type="entry name" value="DM4_12"/>
    <property type="match status" value="1"/>
</dbReference>
<dbReference type="PANTHER" id="PTHR21398">
    <property type="entry name" value="AGAP007094-PA"/>
    <property type="match status" value="1"/>
</dbReference>
<dbReference type="InterPro" id="IPR006631">
    <property type="entry name" value="DM4_12"/>
</dbReference>
<protein>
    <submittedName>
        <fullName evidence="1">Uncharacterized protein</fullName>
    </submittedName>
</protein>